<evidence type="ECO:0000256" key="4">
    <source>
        <dbReference type="ARBA" id="ARBA00022723"/>
    </source>
</evidence>
<dbReference type="InterPro" id="IPR023214">
    <property type="entry name" value="HAD_sf"/>
</dbReference>
<evidence type="ECO:0000256" key="6">
    <source>
        <dbReference type="ARBA" id="ARBA00022842"/>
    </source>
</evidence>
<dbReference type="Gene3D" id="3.40.50.1000">
    <property type="entry name" value="HAD superfamily/HAD-like"/>
    <property type="match status" value="1"/>
</dbReference>
<feature type="active site" description="Proton donor" evidence="10">
    <location>
        <position position="10"/>
    </location>
</feature>
<dbReference type="InterPro" id="IPR020568">
    <property type="entry name" value="Ribosomal_Su5_D2-typ_SF"/>
</dbReference>
<dbReference type="NCBIfam" id="NF002111">
    <property type="entry name" value="PRK00951.2-1"/>
    <property type="match status" value="1"/>
</dbReference>
<dbReference type="SUPFAM" id="SSF56784">
    <property type="entry name" value="HAD-like"/>
    <property type="match status" value="1"/>
</dbReference>
<dbReference type="Gene3D" id="3.30.230.40">
    <property type="entry name" value="Imidazole glycerol phosphate dehydratase, domain 1"/>
    <property type="match status" value="2"/>
</dbReference>
<evidence type="ECO:0000256" key="3">
    <source>
        <dbReference type="ARBA" id="ARBA00022605"/>
    </source>
</evidence>
<dbReference type="InterPro" id="IPR036412">
    <property type="entry name" value="HAD-like_sf"/>
</dbReference>
<evidence type="ECO:0000256" key="5">
    <source>
        <dbReference type="ARBA" id="ARBA00022801"/>
    </source>
</evidence>
<organism evidence="11 12">
    <name type="scientific">Flavobacterium cerinum</name>
    <dbReference type="NCBI Taxonomy" id="2502784"/>
    <lineage>
        <taxon>Bacteria</taxon>
        <taxon>Pseudomonadati</taxon>
        <taxon>Bacteroidota</taxon>
        <taxon>Flavobacteriia</taxon>
        <taxon>Flavobacteriales</taxon>
        <taxon>Flavobacteriaceae</taxon>
        <taxon>Flavobacterium</taxon>
    </lineage>
</organism>
<dbReference type="PANTHER" id="PTHR23133">
    <property type="entry name" value="IMIDAZOLEGLYCEROL-PHOSPHATE DEHYDRATASE HIS7"/>
    <property type="match status" value="1"/>
</dbReference>
<dbReference type="EC" id="4.2.1.19" evidence="10"/>
<comment type="similarity">
    <text evidence="10">In the C-terminal section; belongs to the imidazoleglycerol-phosphate dehydratase family.</text>
</comment>
<proteinExistence type="inferred from homology"/>
<dbReference type="NCBIfam" id="TIGR01656">
    <property type="entry name" value="Histidinol-ppas"/>
    <property type="match status" value="1"/>
</dbReference>
<keyword evidence="6 10" id="KW-0460">Magnesium</keyword>
<comment type="subcellular location">
    <subcellularLocation>
        <location evidence="10">Cytoplasm</location>
    </subcellularLocation>
</comment>
<dbReference type="HAMAP" id="MF_00076">
    <property type="entry name" value="HisB"/>
    <property type="match status" value="1"/>
</dbReference>
<comment type="cofactor">
    <cofactor evidence="10">
        <name>Mg(2+)</name>
        <dbReference type="ChEBI" id="CHEBI:18420"/>
    </cofactor>
</comment>
<dbReference type="PROSITE" id="PS00955">
    <property type="entry name" value="IGP_DEHYDRATASE_2"/>
    <property type="match status" value="1"/>
</dbReference>
<dbReference type="InterPro" id="IPR000807">
    <property type="entry name" value="ImidazoleglycerolP_deHydtase"/>
</dbReference>
<keyword evidence="4 10" id="KW-0479">Metal-binding</keyword>
<keyword evidence="2 10" id="KW-0963">Cytoplasm</keyword>
<keyword evidence="12" id="KW-1185">Reference proteome</keyword>
<dbReference type="InterPro" id="IPR006543">
    <property type="entry name" value="Histidinol-phos"/>
</dbReference>
<dbReference type="NCBIfam" id="TIGR01261">
    <property type="entry name" value="hisB_Nterm"/>
    <property type="match status" value="1"/>
</dbReference>
<sequence>MKKILFIDRDGTLIKEPYDYRVDSFEKLEFYPEVFCYLKKIVTELYFELVMVTNQDGLGTDEYPEAAFNPIQDFIIKSFKNESISFSEILIDKSYPEDKLPTRKPGVGMLWSYLNNPEYDLKNSFVIGDRLTDVELAKNIGCQAIFINGDKELGSSELSVDTALLQQSIALETADWKSIYSFLKLPQRTAVITRKTKETEVNIKLNIDGNSKSNITTGIAFFDHMLEQIVRHAELDLEIKVIGDLEVDEHHTIEDTAITLGMAFAAALSNKLGMERYGFVLPMDDCLAQVAVDFGGRSWLVWDADFKREYIGKMPTEMFFHFFKSFTDEARINLNIKAEGTNEHHKIEAIFKAFAKAIKMALKRNPDKMTLPSTKELL</sequence>
<name>A0ABY5INW9_9FLAO</name>
<evidence type="ECO:0000256" key="2">
    <source>
        <dbReference type="ARBA" id="ARBA00022490"/>
    </source>
</evidence>
<evidence type="ECO:0000256" key="10">
    <source>
        <dbReference type="HAMAP-Rule" id="MF_01022"/>
    </source>
</evidence>
<keyword evidence="9 10" id="KW-0511">Multifunctional enzyme</keyword>
<dbReference type="InterPro" id="IPR038494">
    <property type="entry name" value="IGPD_sf"/>
</dbReference>
<dbReference type="NCBIfam" id="TIGR01662">
    <property type="entry name" value="HAD-SF-IIIA"/>
    <property type="match status" value="1"/>
</dbReference>
<comment type="caution">
    <text evidence="10">Lacks conserved residue(s) required for the propagation of feature annotation.</text>
</comment>
<dbReference type="InterPro" id="IPR020566">
    <property type="entry name" value="His_synth_bifunc_HisB"/>
</dbReference>
<comment type="pathway">
    <text evidence="1 10">Amino-acid biosynthesis; L-histidine biosynthesis; L-histidine from 5-phospho-alpha-D-ribose 1-diphosphate: step 6/9.</text>
</comment>
<protein>
    <recommendedName>
        <fullName evidence="10">Histidine biosynthesis bifunctional protein HisB</fullName>
    </recommendedName>
    <domain>
        <recommendedName>
            <fullName evidence="10">Histidinol-phosphatase</fullName>
            <ecNumber evidence="10">3.1.3.15</ecNumber>
        </recommendedName>
    </domain>
    <domain>
        <recommendedName>
            <fullName evidence="10">Imidazoleglycerol-phosphate dehydratase</fullName>
            <shortName evidence="10">IGPD</shortName>
            <ecNumber evidence="10">4.2.1.19</ecNumber>
        </recommendedName>
    </domain>
</protein>
<keyword evidence="3 10" id="KW-0028">Amino-acid biosynthesis</keyword>
<feature type="binding site" evidence="10">
    <location>
        <position position="8"/>
    </location>
    <ligand>
        <name>Mg(2+)</name>
        <dbReference type="ChEBI" id="CHEBI:18420"/>
    </ligand>
</feature>
<evidence type="ECO:0000256" key="1">
    <source>
        <dbReference type="ARBA" id="ARBA00005047"/>
    </source>
</evidence>
<dbReference type="CDD" id="cd07914">
    <property type="entry name" value="IGPD"/>
    <property type="match status" value="1"/>
</dbReference>
<comment type="catalytic activity">
    <reaction evidence="10">
        <text>D-erythro-1-(imidazol-4-yl)glycerol 3-phosphate = 3-(imidazol-4-yl)-2-oxopropyl phosphate + H2O</text>
        <dbReference type="Rhea" id="RHEA:11040"/>
        <dbReference type="ChEBI" id="CHEBI:15377"/>
        <dbReference type="ChEBI" id="CHEBI:57766"/>
        <dbReference type="ChEBI" id="CHEBI:58278"/>
        <dbReference type="EC" id="4.2.1.19"/>
    </reaction>
</comment>
<reference evidence="11" key="1">
    <citation type="submission" date="2022-07" db="EMBL/GenBank/DDBJ databases">
        <title>Isolation, identification, and degradation of a PFOSA degrading strain from sewage treatment plant.</title>
        <authorList>
            <person name="Zhang L."/>
            <person name="Huo Y."/>
        </authorList>
    </citation>
    <scope>NUCLEOTIDE SEQUENCE</scope>
    <source>
        <strain evidence="11">C1</strain>
    </source>
</reference>
<comment type="pathway">
    <text evidence="10">Amino-acid biosynthesis; L-histidine biosynthesis; L-histidine from 5-phospho-alpha-D-ribose 1-diphosphate: step 8/9.</text>
</comment>
<dbReference type="PANTHER" id="PTHR23133:SF2">
    <property type="entry name" value="IMIDAZOLEGLYCEROL-PHOSPHATE DEHYDRATASE"/>
    <property type="match status" value="1"/>
</dbReference>
<dbReference type="InterPro" id="IPR005954">
    <property type="entry name" value="HisB_N"/>
</dbReference>
<accession>A0ABY5INW9</accession>
<dbReference type="Proteomes" id="UP001059844">
    <property type="component" value="Chromosome"/>
</dbReference>
<dbReference type="InterPro" id="IPR006549">
    <property type="entry name" value="HAD-SF_hydro_IIIA"/>
</dbReference>
<comment type="catalytic activity">
    <reaction evidence="10">
        <text>L-histidinol phosphate + H2O = L-histidinol + phosphate</text>
        <dbReference type="Rhea" id="RHEA:14465"/>
        <dbReference type="ChEBI" id="CHEBI:15377"/>
        <dbReference type="ChEBI" id="CHEBI:43474"/>
        <dbReference type="ChEBI" id="CHEBI:57699"/>
        <dbReference type="ChEBI" id="CHEBI:57980"/>
        <dbReference type="EC" id="3.1.3.15"/>
    </reaction>
</comment>
<keyword evidence="5 10" id="KW-0378">Hydrolase</keyword>
<gene>
    <name evidence="10 11" type="primary">hisB</name>
    <name evidence="11" type="ORF">NOX80_12935</name>
</gene>
<dbReference type="RefSeq" id="WP_256550210.1">
    <property type="nucleotide sequence ID" value="NZ_CP101751.1"/>
</dbReference>
<keyword evidence="8 10" id="KW-0456">Lyase</keyword>
<feature type="binding site" evidence="10">
    <location>
        <position position="129"/>
    </location>
    <ligand>
        <name>Mg(2+)</name>
        <dbReference type="ChEBI" id="CHEBI:18420"/>
    </ligand>
</feature>
<dbReference type="HAMAP" id="MF_01022">
    <property type="entry name" value="Bifunc_HisB"/>
    <property type="match status" value="1"/>
</dbReference>
<dbReference type="Pfam" id="PF13242">
    <property type="entry name" value="Hydrolase_like"/>
    <property type="match status" value="1"/>
</dbReference>
<dbReference type="GO" id="GO:0004424">
    <property type="term" value="F:imidazoleglycerol-phosphate dehydratase activity"/>
    <property type="evidence" value="ECO:0007669"/>
    <property type="project" value="UniProtKB-EC"/>
</dbReference>
<dbReference type="EMBL" id="CP101751">
    <property type="protein sequence ID" value="UUC44533.1"/>
    <property type="molecule type" value="Genomic_DNA"/>
</dbReference>
<feature type="active site" description="Nucleophile" evidence="10">
    <location>
        <position position="8"/>
    </location>
</feature>
<feature type="region of interest" description="Imidazoleglycerol-phosphate dehydratase" evidence="10">
    <location>
        <begin position="188"/>
        <end position="378"/>
    </location>
</feature>
<dbReference type="GO" id="GO:0004401">
    <property type="term" value="F:histidinol-phosphatase activity"/>
    <property type="evidence" value="ECO:0007669"/>
    <property type="project" value="UniProtKB-EC"/>
</dbReference>
<dbReference type="Pfam" id="PF00475">
    <property type="entry name" value="IGPD"/>
    <property type="match status" value="1"/>
</dbReference>
<evidence type="ECO:0000256" key="9">
    <source>
        <dbReference type="ARBA" id="ARBA00023268"/>
    </source>
</evidence>
<evidence type="ECO:0000256" key="7">
    <source>
        <dbReference type="ARBA" id="ARBA00023102"/>
    </source>
</evidence>
<evidence type="ECO:0000313" key="11">
    <source>
        <dbReference type="EMBL" id="UUC44533.1"/>
    </source>
</evidence>
<evidence type="ECO:0000256" key="8">
    <source>
        <dbReference type="ARBA" id="ARBA00023239"/>
    </source>
</evidence>
<dbReference type="EC" id="3.1.3.15" evidence="10"/>
<evidence type="ECO:0000313" key="12">
    <source>
        <dbReference type="Proteomes" id="UP001059844"/>
    </source>
</evidence>
<dbReference type="InterPro" id="IPR020565">
    <property type="entry name" value="ImidazoleglycerP_deHydtase_CS"/>
</dbReference>
<feature type="region of interest" description="Histidinol-phosphatase" evidence="10">
    <location>
        <begin position="1"/>
        <end position="187"/>
    </location>
</feature>
<comment type="similarity">
    <text evidence="10">In the N-terminal section; belongs to the histidinol-phosphatase family.</text>
</comment>
<feature type="binding site" evidence="10">
    <location>
        <position position="10"/>
    </location>
    <ligand>
        <name>Mg(2+)</name>
        <dbReference type="ChEBI" id="CHEBI:18420"/>
    </ligand>
</feature>
<dbReference type="PROSITE" id="PS00954">
    <property type="entry name" value="IGP_DEHYDRATASE_1"/>
    <property type="match status" value="1"/>
</dbReference>
<dbReference type="SUPFAM" id="SSF54211">
    <property type="entry name" value="Ribosomal protein S5 domain 2-like"/>
    <property type="match status" value="2"/>
</dbReference>
<dbReference type="NCBIfam" id="NF003937">
    <property type="entry name" value="PRK05446.1"/>
    <property type="match status" value="1"/>
</dbReference>
<keyword evidence="7 10" id="KW-0368">Histidine biosynthesis</keyword>